<dbReference type="AlphaFoldDB" id="A0A0C9Z3Y9"/>
<dbReference type="GO" id="GO:0005737">
    <property type="term" value="C:cytoplasm"/>
    <property type="evidence" value="ECO:0007669"/>
    <property type="project" value="TreeGrafter"/>
</dbReference>
<dbReference type="PANTHER" id="PTHR11468:SF3">
    <property type="entry name" value="GLYCOGEN PHOSPHORYLASE, LIVER FORM"/>
    <property type="match status" value="1"/>
</dbReference>
<dbReference type="InterPro" id="IPR000811">
    <property type="entry name" value="Glyco_trans_35"/>
</dbReference>
<keyword evidence="4" id="KW-1185">Reference proteome</keyword>
<keyword evidence="2" id="KW-0663">Pyridoxal phosphate</keyword>
<reference evidence="4" key="2">
    <citation type="submission" date="2015-01" db="EMBL/GenBank/DDBJ databases">
        <title>Evolutionary Origins and Diversification of the Mycorrhizal Mutualists.</title>
        <authorList>
            <consortium name="DOE Joint Genome Institute"/>
            <consortium name="Mycorrhizal Genomics Consortium"/>
            <person name="Kohler A."/>
            <person name="Kuo A."/>
            <person name="Nagy L.G."/>
            <person name="Floudas D."/>
            <person name="Copeland A."/>
            <person name="Barry K.W."/>
            <person name="Cichocki N."/>
            <person name="Veneault-Fourrey C."/>
            <person name="LaButti K."/>
            <person name="Lindquist E.A."/>
            <person name="Lipzen A."/>
            <person name="Lundell T."/>
            <person name="Morin E."/>
            <person name="Murat C."/>
            <person name="Riley R."/>
            <person name="Ohm R."/>
            <person name="Sun H."/>
            <person name="Tunlid A."/>
            <person name="Henrissat B."/>
            <person name="Grigoriev I.V."/>
            <person name="Hibbett D.S."/>
            <person name="Martin F."/>
        </authorList>
    </citation>
    <scope>NUCLEOTIDE SEQUENCE [LARGE SCALE GENOMIC DNA]</scope>
    <source>
        <strain evidence="4">441</strain>
    </source>
</reference>
<evidence type="ECO:0000313" key="4">
    <source>
        <dbReference type="Proteomes" id="UP000054018"/>
    </source>
</evidence>
<dbReference type="HOGENOM" id="CLU_2211002_0_0_1"/>
<name>A0A0C9Z3Y9_9AGAM</name>
<evidence type="ECO:0000256" key="2">
    <source>
        <dbReference type="RuleBase" id="RU000587"/>
    </source>
</evidence>
<comment type="function">
    <text evidence="2">Allosteric enzyme that catalyzes the rate-limiting step in glycogen catabolism, the phosphorolytic cleavage of glycogen to produce glucose-1-phosphate, and plays a central role in maintaining cellular and organismal glucose homeostasis.</text>
</comment>
<sequence>MVTLCRRSGSLSTLLVVVNAESDTKSYRDVFCLSEYSVTTAEILIPASDVVQHISIAGVEASKTSNMKFCLNGGLLLGTADGPDTEIAGNENVCTYMTGVGFISAQH</sequence>
<evidence type="ECO:0000256" key="1">
    <source>
        <dbReference type="ARBA" id="ARBA00006047"/>
    </source>
</evidence>
<organism evidence="3 4">
    <name type="scientific">Pisolithus microcarpus 441</name>
    <dbReference type="NCBI Taxonomy" id="765257"/>
    <lineage>
        <taxon>Eukaryota</taxon>
        <taxon>Fungi</taxon>
        <taxon>Dikarya</taxon>
        <taxon>Basidiomycota</taxon>
        <taxon>Agaricomycotina</taxon>
        <taxon>Agaricomycetes</taxon>
        <taxon>Agaricomycetidae</taxon>
        <taxon>Boletales</taxon>
        <taxon>Sclerodermatineae</taxon>
        <taxon>Pisolithaceae</taxon>
        <taxon>Pisolithus</taxon>
    </lineage>
</organism>
<gene>
    <name evidence="3" type="ORF">PISMIDRAFT_15336</name>
</gene>
<dbReference type="STRING" id="765257.A0A0C9Z3Y9"/>
<reference evidence="3 4" key="1">
    <citation type="submission" date="2014-04" db="EMBL/GenBank/DDBJ databases">
        <authorList>
            <consortium name="DOE Joint Genome Institute"/>
            <person name="Kuo A."/>
            <person name="Kohler A."/>
            <person name="Costa M.D."/>
            <person name="Nagy L.G."/>
            <person name="Floudas D."/>
            <person name="Copeland A."/>
            <person name="Barry K.W."/>
            <person name="Cichocki N."/>
            <person name="Veneault-Fourrey C."/>
            <person name="LaButti K."/>
            <person name="Lindquist E.A."/>
            <person name="Lipzen A."/>
            <person name="Lundell T."/>
            <person name="Morin E."/>
            <person name="Murat C."/>
            <person name="Sun H."/>
            <person name="Tunlid A."/>
            <person name="Henrissat B."/>
            <person name="Grigoriev I.V."/>
            <person name="Hibbett D.S."/>
            <person name="Martin F."/>
            <person name="Nordberg H.P."/>
            <person name="Cantor M.N."/>
            <person name="Hua S.X."/>
        </authorList>
    </citation>
    <scope>NUCLEOTIDE SEQUENCE [LARGE SCALE GENOMIC DNA]</scope>
    <source>
        <strain evidence="3 4">441</strain>
    </source>
</reference>
<accession>A0A0C9Z3Y9</accession>
<dbReference type="Pfam" id="PF00343">
    <property type="entry name" value="Phosphorylase"/>
    <property type="match status" value="1"/>
</dbReference>
<comment type="similarity">
    <text evidence="1 2">Belongs to the glycogen phosphorylase family.</text>
</comment>
<evidence type="ECO:0000313" key="3">
    <source>
        <dbReference type="EMBL" id="KIK17137.1"/>
    </source>
</evidence>
<dbReference type="Gene3D" id="3.40.50.2000">
    <property type="entry name" value="Glycogen Phosphorylase B"/>
    <property type="match status" value="1"/>
</dbReference>
<dbReference type="Proteomes" id="UP000054018">
    <property type="component" value="Unassembled WGS sequence"/>
</dbReference>
<dbReference type="EMBL" id="KN833837">
    <property type="protein sequence ID" value="KIK17137.1"/>
    <property type="molecule type" value="Genomic_DNA"/>
</dbReference>
<dbReference type="OrthoDB" id="9215500at2759"/>
<dbReference type="GO" id="GO:0008184">
    <property type="term" value="F:glycogen phosphorylase activity"/>
    <property type="evidence" value="ECO:0007669"/>
    <property type="project" value="InterPro"/>
</dbReference>
<dbReference type="EC" id="2.4.1.1" evidence="2"/>
<keyword evidence="2" id="KW-0119">Carbohydrate metabolism</keyword>
<dbReference type="GO" id="GO:0030170">
    <property type="term" value="F:pyridoxal phosphate binding"/>
    <property type="evidence" value="ECO:0007669"/>
    <property type="project" value="TreeGrafter"/>
</dbReference>
<dbReference type="GO" id="GO:0005980">
    <property type="term" value="P:glycogen catabolic process"/>
    <property type="evidence" value="ECO:0007669"/>
    <property type="project" value="TreeGrafter"/>
</dbReference>
<keyword evidence="2" id="KW-0328">Glycosyltransferase</keyword>
<dbReference type="PANTHER" id="PTHR11468">
    <property type="entry name" value="GLYCOGEN PHOSPHORYLASE"/>
    <property type="match status" value="1"/>
</dbReference>
<keyword evidence="2" id="KW-0808">Transferase</keyword>
<proteinExistence type="inferred from homology"/>
<comment type="cofactor">
    <cofactor evidence="2">
        <name>pyridoxal 5'-phosphate</name>
        <dbReference type="ChEBI" id="CHEBI:597326"/>
    </cofactor>
</comment>
<protein>
    <recommendedName>
        <fullName evidence="2">Alpha-1,4 glucan phosphorylase</fullName>
        <ecNumber evidence="2">2.4.1.1</ecNumber>
    </recommendedName>
</protein>
<dbReference type="SUPFAM" id="SSF53756">
    <property type="entry name" value="UDP-Glycosyltransferase/glycogen phosphorylase"/>
    <property type="match status" value="1"/>
</dbReference>
<comment type="catalytic activity">
    <reaction evidence="2">
        <text>[(1-&gt;4)-alpha-D-glucosyl](n) + phosphate = [(1-&gt;4)-alpha-D-glucosyl](n-1) + alpha-D-glucose 1-phosphate</text>
        <dbReference type="Rhea" id="RHEA:41732"/>
        <dbReference type="Rhea" id="RHEA-COMP:9584"/>
        <dbReference type="Rhea" id="RHEA-COMP:9586"/>
        <dbReference type="ChEBI" id="CHEBI:15444"/>
        <dbReference type="ChEBI" id="CHEBI:43474"/>
        <dbReference type="ChEBI" id="CHEBI:58601"/>
        <dbReference type="EC" id="2.4.1.1"/>
    </reaction>
</comment>